<evidence type="ECO:0000313" key="2">
    <source>
        <dbReference type="Proteomes" id="UP000294847"/>
    </source>
</evidence>
<name>A0A4P7N9L6_PYROR</name>
<dbReference type="EMBL" id="CP034206">
    <property type="protein sequence ID" value="QBZ59467.1"/>
    <property type="molecule type" value="Genomic_DNA"/>
</dbReference>
<proteinExistence type="predicted"/>
<accession>A0A4P7N9L6</accession>
<gene>
    <name evidence="1" type="ORF">PoMZ_04428</name>
</gene>
<sequence>MQQTSLHFQLLLLALLLLCHSSPALGQVGACTLKTINDNTCNQKARWQKYLCLVDKYRLGSLVPCIEKDETEKDEDSNKLCQDGFDIFPTGGDDYSLSEQYQAGLVRQERGDDFCYDHKRVLMAGVRFRYGALRNPVVGSIRACPYSSEEQLWECLCDQQVTLAGVVKLEADFKSLSRCFGGGQCLATAKVDNLMCPGWVRPKTQPPQRAPVNSFVQLYDNATLAKREPRRVPVQRLDSLIGVWWDANAIPWPCYFDNANDKICDMGPSQLFYKDEPLTGGLMRRCFVHPLKPQRWCRTFKNPNPSPTTTSGPSTTSRGLATFTFTTTFTENEVPMITVDATQVVRAPEEVITATSSAAEATSTESGAAVGRPPPTAVVLVSVVFCMVLSI</sequence>
<reference evidence="1 2" key="1">
    <citation type="journal article" date="2019" name="Mol. Biol. Evol.">
        <title>Blast fungal genomes show frequent chromosomal changes, gene gains and losses, and effector gene turnover.</title>
        <authorList>
            <person name="Gomez Luciano L.B."/>
            <person name="Jason Tsai I."/>
            <person name="Chuma I."/>
            <person name="Tosa Y."/>
            <person name="Chen Y.H."/>
            <person name="Li J.Y."/>
            <person name="Li M.Y."/>
            <person name="Jade Lu M.Y."/>
            <person name="Nakayashiki H."/>
            <person name="Li W.H."/>
        </authorList>
    </citation>
    <scope>NUCLEOTIDE SEQUENCE [LARGE SCALE GENOMIC DNA]</scope>
    <source>
        <strain evidence="1">MZ5-1-6</strain>
    </source>
</reference>
<protein>
    <submittedName>
        <fullName evidence="1">Uncharacterized protein</fullName>
    </submittedName>
</protein>
<organism evidence="1 2">
    <name type="scientific">Pyricularia oryzae</name>
    <name type="common">Rice blast fungus</name>
    <name type="synonym">Magnaporthe oryzae</name>
    <dbReference type="NCBI Taxonomy" id="318829"/>
    <lineage>
        <taxon>Eukaryota</taxon>
        <taxon>Fungi</taxon>
        <taxon>Dikarya</taxon>
        <taxon>Ascomycota</taxon>
        <taxon>Pezizomycotina</taxon>
        <taxon>Sordariomycetes</taxon>
        <taxon>Sordariomycetidae</taxon>
        <taxon>Magnaporthales</taxon>
        <taxon>Pyriculariaceae</taxon>
        <taxon>Pyricularia</taxon>
    </lineage>
</organism>
<dbReference type="VEuPathDB" id="FungiDB:M_BR32_EuGene_00049731"/>
<dbReference type="Proteomes" id="UP000294847">
    <property type="component" value="Chromosome 3"/>
</dbReference>
<evidence type="ECO:0000313" key="1">
    <source>
        <dbReference type="EMBL" id="QBZ59467.1"/>
    </source>
</evidence>
<dbReference type="AlphaFoldDB" id="A0A4P7N9L6"/>